<dbReference type="CDD" id="cd02440">
    <property type="entry name" value="AdoMet_MTases"/>
    <property type="match status" value="1"/>
</dbReference>
<evidence type="ECO:0000313" key="2">
    <source>
        <dbReference type="Proteomes" id="UP001309876"/>
    </source>
</evidence>
<name>A0AAN7SMS7_9EURO</name>
<dbReference type="PANTHER" id="PTHR43591:SF10">
    <property type="entry name" value="ABC TRANSMEMBRANE TYPE-1 DOMAIN-CONTAINING PROTEIN-RELATED"/>
    <property type="match status" value="1"/>
</dbReference>
<accession>A0AAN7SMS7</accession>
<dbReference type="GO" id="GO:0008168">
    <property type="term" value="F:methyltransferase activity"/>
    <property type="evidence" value="ECO:0007669"/>
    <property type="project" value="TreeGrafter"/>
</dbReference>
<dbReference type="AlphaFoldDB" id="A0AAN7SMS7"/>
<protein>
    <recommendedName>
        <fullName evidence="3">S-adenosyl-L-methionine-dependent methyltransferase</fullName>
    </recommendedName>
</protein>
<dbReference type="InterPro" id="IPR029063">
    <property type="entry name" value="SAM-dependent_MTases_sf"/>
</dbReference>
<comment type="caution">
    <text evidence="1">The sequence shown here is derived from an EMBL/GenBank/DDBJ whole genome shotgun (WGS) entry which is preliminary data.</text>
</comment>
<dbReference type="Gene3D" id="3.40.50.150">
    <property type="entry name" value="Vaccinia Virus protein VP39"/>
    <property type="match status" value="1"/>
</dbReference>
<keyword evidence="2" id="KW-1185">Reference proteome</keyword>
<dbReference type="Pfam" id="PF13489">
    <property type="entry name" value="Methyltransf_23"/>
    <property type="match status" value="1"/>
</dbReference>
<dbReference type="SUPFAM" id="SSF53335">
    <property type="entry name" value="S-adenosyl-L-methionine-dependent methyltransferases"/>
    <property type="match status" value="1"/>
</dbReference>
<organism evidence="1 2">
    <name type="scientific">Lithohypha guttulata</name>
    <dbReference type="NCBI Taxonomy" id="1690604"/>
    <lineage>
        <taxon>Eukaryota</taxon>
        <taxon>Fungi</taxon>
        <taxon>Dikarya</taxon>
        <taxon>Ascomycota</taxon>
        <taxon>Pezizomycotina</taxon>
        <taxon>Eurotiomycetes</taxon>
        <taxon>Chaetothyriomycetidae</taxon>
        <taxon>Chaetothyriales</taxon>
        <taxon>Trichomeriaceae</taxon>
        <taxon>Lithohypha</taxon>
    </lineage>
</organism>
<dbReference type="Proteomes" id="UP001309876">
    <property type="component" value="Unassembled WGS sequence"/>
</dbReference>
<gene>
    <name evidence="1" type="ORF">LTR05_008598</name>
</gene>
<sequence>MATAAPNPYVSLDQLSEGDSASGYETDSLKSGLTSLSSSAYDYQYENGRRYHAYHPGQYLLPNDENEQERLDAMHYVFRLVLDGGLCYTELNNPLKILDVGTGTGIWAIDMGDLYPSAQVIGTDLSPIQPNWIPPNVSFQVDDATDPWAFPKESFDFIHARSLAGSIQDWPALIRKAYEHLKPGGRIEFSEARMRFRYDDNTYSQTSTTRRWMSEFDKIARENNLDFDAFPKFGDFFRQAGFTNVVEDERPCPFGSWPKHKKLKEVGGVFKAQLIGSALDSYSLALFTRLGGWSGAETHAFLAEVRKELAERRMHLYSHCSFAVGQKPVSCHR</sequence>
<dbReference type="EMBL" id="JAVRRJ010000014">
    <property type="protein sequence ID" value="KAK5080487.1"/>
    <property type="molecule type" value="Genomic_DNA"/>
</dbReference>
<dbReference type="PANTHER" id="PTHR43591">
    <property type="entry name" value="METHYLTRANSFERASE"/>
    <property type="match status" value="1"/>
</dbReference>
<evidence type="ECO:0000313" key="1">
    <source>
        <dbReference type="EMBL" id="KAK5080487.1"/>
    </source>
</evidence>
<reference evidence="1 2" key="1">
    <citation type="submission" date="2023-08" db="EMBL/GenBank/DDBJ databases">
        <title>Black Yeasts Isolated from many extreme environments.</title>
        <authorList>
            <person name="Coleine C."/>
            <person name="Stajich J.E."/>
            <person name="Selbmann L."/>
        </authorList>
    </citation>
    <scope>NUCLEOTIDE SEQUENCE [LARGE SCALE GENOMIC DNA]</scope>
    <source>
        <strain evidence="1 2">CCFEE 5910</strain>
    </source>
</reference>
<evidence type="ECO:0008006" key="3">
    <source>
        <dbReference type="Google" id="ProtNLM"/>
    </source>
</evidence>
<proteinExistence type="predicted"/>